<proteinExistence type="predicted"/>
<evidence type="ECO:0000313" key="1">
    <source>
        <dbReference type="EMBL" id="CAG7598444.1"/>
    </source>
</evidence>
<dbReference type="Proteomes" id="UP000693996">
    <property type="component" value="Chromosome"/>
</dbReference>
<accession>A0A916JSX6</accession>
<dbReference type="KEGG" id="vtr:MYVALT_G_02670"/>
<reference evidence="1" key="1">
    <citation type="submission" date="2021-06" db="EMBL/GenBank/DDBJ databases">
        <authorList>
            <person name="Szabo G."/>
        </authorList>
    </citation>
    <scope>NUCLEOTIDE SEQUENCE</scope>
    <source>
        <strain evidence="1">MYVALT</strain>
    </source>
</reference>
<protein>
    <submittedName>
        <fullName evidence="1">Uncharacterized protein</fullName>
    </submittedName>
</protein>
<gene>
    <name evidence="1" type="ORF">MYVALT_G_02670</name>
</gene>
<dbReference type="AlphaFoldDB" id="A0A916JSX6"/>
<organism evidence="1 2">
    <name type="scientific">Candidatus Vallotiella hemipterorum</name>
    <dbReference type="NCBI Taxonomy" id="1177213"/>
    <lineage>
        <taxon>Bacteria</taxon>
        <taxon>Pseudomonadati</taxon>
        <taxon>Pseudomonadota</taxon>
        <taxon>Betaproteobacteria</taxon>
        <taxon>Burkholderiales</taxon>
        <taxon>Burkholderiaceae</taxon>
        <taxon>Candidatus Vallotiella</taxon>
    </lineage>
</organism>
<keyword evidence="2" id="KW-1185">Reference proteome</keyword>
<dbReference type="EMBL" id="OU343031">
    <property type="protein sequence ID" value="CAG7598444.1"/>
    <property type="molecule type" value="Genomic_DNA"/>
</dbReference>
<sequence length="77" mass="8439">MQHAIHNPPKPTRSILADVQCRKLDVKLFMIKISVTGLSLTTSNSPVGGIPAPRNDMRVQLAAFTPRRAAGLVYEIE</sequence>
<name>A0A916JSX6_9BURK</name>
<evidence type="ECO:0000313" key="2">
    <source>
        <dbReference type="Proteomes" id="UP000693996"/>
    </source>
</evidence>